<gene>
    <name evidence="2" type="ORF">LCGC14_1090420</name>
</gene>
<comment type="caution">
    <text evidence="2">The sequence shown here is derived from an EMBL/GenBank/DDBJ whole genome shotgun (WGS) entry which is preliminary data.</text>
</comment>
<reference evidence="2" key="1">
    <citation type="journal article" date="2015" name="Nature">
        <title>Complex archaea that bridge the gap between prokaryotes and eukaryotes.</title>
        <authorList>
            <person name="Spang A."/>
            <person name="Saw J.H."/>
            <person name="Jorgensen S.L."/>
            <person name="Zaremba-Niedzwiedzka K."/>
            <person name="Martijn J."/>
            <person name="Lind A.E."/>
            <person name="van Eijk R."/>
            <person name="Schleper C."/>
            <person name="Guy L."/>
            <person name="Ettema T.J."/>
        </authorList>
    </citation>
    <scope>NUCLEOTIDE SEQUENCE</scope>
</reference>
<protein>
    <submittedName>
        <fullName evidence="2">Uncharacterized protein</fullName>
    </submittedName>
</protein>
<keyword evidence="1" id="KW-0812">Transmembrane</keyword>
<feature type="non-terminal residue" evidence="2">
    <location>
        <position position="1"/>
    </location>
</feature>
<evidence type="ECO:0000256" key="1">
    <source>
        <dbReference type="SAM" id="Phobius"/>
    </source>
</evidence>
<organism evidence="2">
    <name type="scientific">marine sediment metagenome</name>
    <dbReference type="NCBI Taxonomy" id="412755"/>
    <lineage>
        <taxon>unclassified sequences</taxon>
        <taxon>metagenomes</taxon>
        <taxon>ecological metagenomes</taxon>
    </lineage>
</organism>
<dbReference type="EMBL" id="LAZR01004840">
    <property type="protein sequence ID" value="KKN05118.1"/>
    <property type="molecule type" value="Genomic_DNA"/>
</dbReference>
<proteinExistence type="predicted"/>
<sequence length="44" mass="4332">PYQMWPDPGIWLAGAAVAPVGAVGLLVGGGMGLTMGSNCNLMTG</sequence>
<dbReference type="AlphaFoldDB" id="A0A0F9QIH0"/>
<keyword evidence="1" id="KW-0472">Membrane</keyword>
<accession>A0A0F9QIH0</accession>
<name>A0A0F9QIH0_9ZZZZ</name>
<keyword evidence="1" id="KW-1133">Transmembrane helix</keyword>
<feature type="transmembrane region" description="Helical" evidence="1">
    <location>
        <begin position="12"/>
        <end position="33"/>
    </location>
</feature>
<evidence type="ECO:0000313" key="2">
    <source>
        <dbReference type="EMBL" id="KKN05118.1"/>
    </source>
</evidence>